<dbReference type="EMBL" id="PJRQ01000015">
    <property type="protein sequence ID" value="PLR17925.1"/>
    <property type="molecule type" value="Genomic_DNA"/>
</dbReference>
<feature type="chain" id="PRO_5044578023" evidence="1">
    <location>
        <begin position="23"/>
        <end position="117"/>
    </location>
</feature>
<name>A0A2N5CVV1_9CAUL</name>
<dbReference type="EMBL" id="CP026100">
    <property type="protein sequence ID" value="AYV47017.1"/>
    <property type="molecule type" value="Genomic_DNA"/>
</dbReference>
<evidence type="ECO:0000313" key="3">
    <source>
        <dbReference type="EMBL" id="PLR17925.1"/>
    </source>
</evidence>
<evidence type="ECO:0000313" key="5">
    <source>
        <dbReference type="Proteomes" id="UP000281192"/>
    </source>
</evidence>
<protein>
    <submittedName>
        <fullName evidence="3">Uncharacterized protein</fullName>
    </submittedName>
</protein>
<reference evidence="3 4" key="1">
    <citation type="submission" date="2017-12" db="EMBL/GenBank/DDBJ databases">
        <title>The genome sequence of Caulobacter flavus CGMCC1 15093.</title>
        <authorList>
            <person name="Gao J."/>
            <person name="Mao X."/>
            <person name="Sun J."/>
        </authorList>
    </citation>
    <scope>NUCLEOTIDE SEQUENCE [LARGE SCALE GENOMIC DNA]</scope>
    <source>
        <strain evidence="3 4">CGMCC1 15093</strain>
    </source>
</reference>
<dbReference type="Proteomes" id="UP000281192">
    <property type="component" value="Chromosome"/>
</dbReference>
<gene>
    <name evidence="2" type="ORF">C1707_12500</name>
    <name evidence="3" type="ORF">CFHF_08915</name>
</gene>
<evidence type="ECO:0000313" key="4">
    <source>
        <dbReference type="Proteomes" id="UP000234483"/>
    </source>
</evidence>
<keyword evidence="5" id="KW-1185">Reference proteome</keyword>
<feature type="signal peptide" evidence="1">
    <location>
        <begin position="1"/>
        <end position="22"/>
    </location>
</feature>
<evidence type="ECO:0000256" key="1">
    <source>
        <dbReference type="SAM" id="SignalP"/>
    </source>
</evidence>
<dbReference type="AlphaFoldDB" id="A0A2N5CVV1"/>
<organism evidence="3 4">
    <name type="scientific">Caulobacter flavus</name>
    <dbReference type="NCBI Taxonomy" id="1679497"/>
    <lineage>
        <taxon>Bacteria</taxon>
        <taxon>Pseudomonadati</taxon>
        <taxon>Pseudomonadota</taxon>
        <taxon>Alphaproteobacteria</taxon>
        <taxon>Caulobacterales</taxon>
        <taxon>Caulobacteraceae</taxon>
        <taxon>Caulobacter</taxon>
    </lineage>
</organism>
<dbReference type="Pfam" id="PF19649">
    <property type="entry name" value="DUF6152"/>
    <property type="match status" value="1"/>
</dbReference>
<dbReference type="Proteomes" id="UP000234483">
    <property type="component" value="Unassembled WGS sequence"/>
</dbReference>
<dbReference type="OrthoDB" id="512581at2"/>
<proteinExistence type="predicted"/>
<keyword evidence="1" id="KW-0732">Signal</keyword>
<dbReference type="KEGG" id="cfh:C1707_12500"/>
<accession>A0A2N5CVV1</accession>
<dbReference type="InterPro" id="IPR046150">
    <property type="entry name" value="DUF6152"/>
</dbReference>
<reference evidence="2 5" key="2">
    <citation type="submission" date="2018-01" db="EMBL/GenBank/DDBJ databases">
        <title>Complete genome sequence of Caulobacter flavus RHGG3.</title>
        <authorList>
            <person name="Yang E."/>
        </authorList>
    </citation>
    <scope>NUCLEOTIDE SEQUENCE [LARGE SCALE GENOMIC DNA]</scope>
    <source>
        <strain evidence="2 5">RHGG3</strain>
    </source>
</reference>
<dbReference type="RefSeq" id="WP_101712656.1">
    <property type="nucleotide sequence ID" value="NZ_CP026100.1"/>
</dbReference>
<sequence length="117" mass="12534">MLRLMPLSAAAVVLVVPAAALADQGWGAYDADEVIRITAPVSDVTWGNPDGAAKVRHAGKVWDVVLAPVARMEARGLTREMLASGKPVTLEGYPRKDGVTEMRIERVVAEGKTVELR</sequence>
<evidence type="ECO:0000313" key="2">
    <source>
        <dbReference type="EMBL" id="AYV47017.1"/>
    </source>
</evidence>